<dbReference type="HOGENOM" id="CLU_000445_70_49_6"/>
<dbReference type="PROSITE" id="PS50883">
    <property type="entry name" value="EAL"/>
    <property type="match status" value="1"/>
</dbReference>
<dbReference type="InterPro" id="IPR001633">
    <property type="entry name" value="EAL_dom"/>
</dbReference>
<dbReference type="GO" id="GO:0006355">
    <property type="term" value="P:regulation of DNA-templated transcription"/>
    <property type="evidence" value="ECO:0007669"/>
    <property type="project" value="InterPro"/>
</dbReference>
<feature type="domain" description="EAL" evidence="2">
    <location>
        <begin position="582"/>
        <end position="836"/>
    </location>
</feature>
<dbReference type="CDD" id="cd01949">
    <property type="entry name" value="GGDEF"/>
    <property type="match status" value="1"/>
</dbReference>
<evidence type="ECO:0000256" key="1">
    <source>
        <dbReference type="SAM" id="Phobius"/>
    </source>
</evidence>
<dbReference type="InterPro" id="IPR035965">
    <property type="entry name" value="PAS-like_dom_sf"/>
</dbReference>
<dbReference type="STRING" id="661367.LLO_1947"/>
<accession>D3HIV1</accession>
<dbReference type="OrthoDB" id="9814202at2"/>
<feature type="transmembrane region" description="Helical" evidence="1">
    <location>
        <begin position="179"/>
        <end position="203"/>
    </location>
</feature>
<organism evidence="4 5">
    <name type="scientific">Legionella longbeachae serogroup 1 (strain NSW150)</name>
    <dbReference type="NCBI Taxonomy" id="661367"/>
    <lineage>
        <taxon>Bacteria</taxon>
        <taxon>Pseudomonadati</taxon>
        <taxon>Pseudomonadota</taxon>
        <taxon>Gammaproteobacteria</taxon>
        <taxon>Legionellales</taxon>
        <taxon>Legionellaceae</taxon>
        <taxon>Legionella</taxon>
    </lineage>
</organism>
<dbReference type="Pfam" id="PF00563">
    <property type="entry name" value="EAL"/>
    <property type="match status" value="1"/>
</dbReference>
<dbReference type="SUPFAM" id="SSF141868">
    <property type="entry name" value="EAL domain-like"/>
    <property type="match status" value="1"/>
</dbReference>
<feature type="transmembrane region" description="Helical" evidence="1">
    <location>
        <begin position="215"/>
        <end position="235"/>
    </location>
</feature>
<dbReference type="Gene3D" id="3.30.450.20">
    <property type="entry name" value="PAS domain"/>
    <property type="match status" value="1"/>
</dbReference>
<dbReference type="PANTHER" id="PTHR44757">
    <property type="entry name" value="DIGUANYLATE CYCLASE DGCP"/>
    <property type="match status" value="1"/>
</dbReference>
<evidence type="ECO:0000313" key="4">
    <source>
        <dbReference type="EMBL" id="CBJ12330.1"/>
    </source>
</evidence>
<keyword evidence="1" id="KW-0812">Transmembrane</keyword>
<feature type="transmembrane region" description="Helical" evidence="1">
    <location>
        <begin position="12"/>
        <end position="33"/>
    </location>
</feature>
<proteinExistence type="predicted"/>
<feature type="transmembrane region" description="Helical" evidence="1">
    <location>
        <begin position="45"/>
        <end position="67"/>
    </location>
</feature>
<sequence length="845" mass="96216">MKEPRIFLQLSILFSCMTIVLGSSVLIGWYSGITWLLQYQANTIAMVYNTALSFLIFGICLLFLLFHYYKICQFLNIIAVTFSILALLQSATGINLHIDELFFHHYYSSSNLFPGRMAPNSCVSFIIVGLVILIIGRDKLSFRMGVVASIFAIILFFMSLLFASGYFSSLERAYQWSQFTPMALNTAIGFILLSLTLLFSLLYRCQYHGISVWPAMPLIIGQGMFLINSMLALSVHEQEYINHVPSLLPLVIFILGTIFTLMFSSLFYYVQLERQRSKEEKKLRALTEATLDATNDGILAWNRRGIITHCNSKFTELWEVPAKDVKNYSIFDLLVNMSEKAKNKENFRELMDILIQPSESRKRITLELKGPRFLEASMQTSKSKELPLIQVLSFHDMTVVKNLENQMIHRNKHDLITGLPNKSSIFDILDTVIKDLVNDNHKFGVFIVDIDRFKQVNDVFGHSKGDQLLCMIAERLNDAVKNLGTLCSLGGDQFVILSSLNHHVSAKKIIKAVLCALKPAFEFDHSYLTLSCAIGVAICPQDGIKADELLRCADIAMIRAKEQGRNSFAYYTKKLSEYTYERMLVENELYMALENEEFKLFFQPLVELKTQKVIGLEALLRWQNPRLGLLSPDNFLPYAHDLGLLTKIGTWVLNEACSQLNIWRQQGHHLIKISINVTAQQFKHAQLLHDINKALDHYALPGSCLEMELTEQTLIQGSEEVISTLRELRKKKITIALDDFGKGYSNLNRIKNFPLDKLKIDQSFISNLMYSENNKNLIKAIIYLAQTLNLSVLAEGIENQDQLNFLIANKCDYGQGFLLAKPMPSSDTLHFLKNYKHGIIPINLG</sequence>
<dbReference type="CDD" id="cd01948">
    <property type="entry name" value="EAL"/>
    <property type="match status" value="1"/>
</dbReference>
<dbReference type="InterPro" id="IPR000014">
    <property type="entry name" value="PAS"/>
</dbReference>
<dbReference type="eggNOG" id="COG5001">
    <property type="taxonomic scope" value="Bacteria"/>
</dbReference>
<dbReference type="PROSITE" id="PS51257">
    <property type="entry name" value="PROKAR_LIPOPROTEIN"/>
    <property type="match status" value="1"/>
</dbReference>
<dbReference type="PROSITE" id="PS50887">
    <property type="entry name" value="GGDEF"/>
    <property type="match status" value="1"/>
</dbReference>
<dbReference type="SMART" id="SM00267">
    <property type="entry name" value="GGDEF"/>
    <property type="match status" value="1"/>
</dbReference>
<dbReference type="InterPro" id="IPR035919">
    <property type="entry name" value="EAL_sf"/>
</dbReference>
<dbReference type="InterPro" id="IPR052155">
    <property type="entry name" value="Biofilm_reg_signaling"/>
</dbReference>
<dbReference type="PANTHER" id="PTHR44757:SF2">
    <property type="entry name" value="BIOFILM ARCHITECTURE MAINTENANCE PROTEIN MBAA"/>
    <property type="match status" value="1"/>
</dbReference>
<evidence type="ECO:0000259" key="3">
    <source>
        <dbReference type="PROSITE" id="PS50887"/>
    </source>
</evidence>
<evidence type="ECO:0000313" key="5">
    <source>
        <dbReference type="Proteomes" id="UP000001060"/>
    </source>
</evidence>
<dbReference type="SMART" id="SM00091">
    <property type="entry name" value="PAS"/>
    <property type="match status" value="1"/>
</dbReference>
<dbReference type="RefSeq" id="WP_003636841.1">
    <property type="nucleotide sequence ID" value="NC_013861.1"/>
</dbReference>
<dbReference type="NCBIfam" id="TIGR00254">
    <property type="entry name" value="GGDEF"/>
    <property type="match status" value="1"/>
</dbReference>
<reference evidence="4 5" key="1">
    <citation type="journal article" date="2010" name="PLoS Genet.">
        <title>Analysis of the Legionella longbeachae genome and transcriptome uncovers unique strategies to cause Legionnaires' disease.</title>
        <authorList>
            <person name="Cazalet C."/>
            <person name="Gomez-Valero L."/>
            <person name="Rusniok C."/>
            <person name="Lomma M."/>
            <person name="Dervins-Ravault D."/>
            <person name="Newton H."/>
            <person name="Sansom F."/>
            <person name="Jarraud S."/>
            <person name="Zidane N."/>
            <person name="Ma L."/>
            <person name="Bouchier C."/>
            <person name="Etienne J."/>
            <person name="Hartland E."/>
            <person name="Buchrieser C."/>
        </authorList>
    </citation>
    <scope>NUCLEOTIDE SEQUENCE [LARGE SCALE GENOMIC DNA]</scope>
    <source>
        <strain evidence="4 5">NSW150</strain>
    </source>
</reference>
<feature type="transmembrane region" description="Helical" evidence="1">
    <location>
        <begin position="118"/>
        <end position="135"/>
    </location>
</feature>
<dbReference type="KEGG" id="llo:LLO_1947"/>
<dbReference type="Pfam" id="PF00990">
    <property type="entry name" value="GGDEF"/>
    <property type="match status" value="1"/>
</dbReference>
<name>D3HIV1_LEGLN</name>
<dbReference type="InterPro" id="IPR029787">
    <property type="entry name" value="Nucleotide_cyclase"/>
</dbReference>
<dbReference type="InterPro" id="IPR000160">
    <property type="entry name" value="GGDEF_dom"/>
</dbReference>
<dbReference type="Gene3D" id="3.20.20.450">
    <property type="entry name" value="EAL domain"/>
    <property type="match status" value="1"/>
</dbReference>
<keyword evidence="1" id="KW-1133">Transmembrane helix</keyword>
<dbReference type="Gene3D" id="3.30.70.270">
    <property type="match status" value="1"/>
</dbReference>
<dbReference type="Pfam" id="PF00989">
    <property type="entry name" value="PAS"/>
    <property type="match status" value="1"/>
</dbReference>
<protein>
    <submittedName>
        <fullName evidence="4">Putative regulatory protein (GGDEF, EAL and PAS domains)</fullName>
    </submittedName>
</protein>
<dbReference type="EMBL" id="FN650140">
    <property type="protein sequence ID" value="CBJ12330.1"/>
    <property type="molecule type" value="Genomic_DNA"/>
</dbReference>
<feature type="transmembrane region" description="Helical" evidence="1">
    <location>
        <begin position="247"/>
        <end position="270"/>
    </location>
</feature>
<dbReference type="AlphaFoldDB" id="D3HIV1"/>
<dbReference type="InterPro" id="IPR013767">
    <property type="entry name" value="PAS_fold"/>
</dbReference>
<dbReference type="GeneID" id="40926165"/>
<dbReference type="SMART" id="SM00052">
    <property type="entry name" value="EAL"/>
    <property type="match status" value="1"/>
</dbReference>
<gene>
    <name evidence="4" type="ordered locus">LLO_1947</name>
</gene>
<evidence type="ECO:0000259" key="2">
    <source>
        <dbReference type="PROSITE" id="PS50883"/>
    </source>
</evidence>
<dbReference type="CDD" id="cd00130">
    <property type="entry name" value="PAS"/>
    <property type="match status" value="1"/>
</dbReference>
<keyword evidence="1" id="KW-0472">Membrane</keyword>
<feature type="transmembrane region" description="Helical" evidence="1">
    <location>
        <begin position="74"/>
        <end position="98"/>
    </location>
</feature>
<dbReference type="Proteomes" id="UP000001060">
    <property type="component" value="Chromosome"/>
</dbReference>
<feature type="transmembrane region" description="Helical" evidence="1">
    <location>
        <begin position="147"/>
        <end position="167"/>
    </location>
</feature>
<dbReference type="SUPFAM" id="SSF55785">
    <property type="entry name" value="PYP-like sensor domain (PAS domain)"/>
    <property type="match status" value="1"/>
</dbReference>
<feature type="domain" description="GGDEF" evidence="3">
    <location>
        <begin position="441"/>
        <end position="573"/>
    </location>
</feature>
<dbReference type="SUPFAM" id="SSF55073">
    <property type="entry name" value="Nucleotide cyclase"/>
    <property type="match status" value="1"/>
</dbReference>
<dbReference type="InterPro" id="IPR043128">
    <property type="entry name" value="Rev_trsase/Diguanyl_cyclase"/>
</dbReference>
<keyword evidence="5" id="KW-1185">Reference proteome</keyword>